<keyword evidence="2" id="KW-1185">Reference proteome</keyword>
<dbReference type="AlphaFoldDB" id="A0AAV7JA05"/>
<accession>A0AAV7JA05</accession>
<proteinExistence type="predicted"/>
<dbReference type="Proteomes" id="UP000826195">
    <property type="component" value="Unassembled WGS sequence"/>
</dbReference>
<sequence length="141" mass="16483">MRLEVPAKQHEVAASHSFSRYSEEGPEVAETKLCSWLRIGYHTIWIDPYTDIQYSYDASDLNFLYISLQSPESDSRLSLFTLRAVNDLRYSMSKAVPEMTRTFICQTKPSATRSFHQNRCCKLQRITQRQPTWIIRVCIIL</sequence>
<protein>
    <submittedName>
        <fullName evidence="1">Uncharacterized protein</fullName>
    </submittedName>
</protein>
<name>A0AAV7JA05_COTGL</name>
<dbReference type="EMBL" id="JAHXZJ010000001">
    <property type="protein sequence ID" value="KAH0569018.1"/>
    <property type="molecule type" value="Genomic_DNA"/>
</dbReference>
<reference evidence="1 2" key="1">
    <citation type="journal article" date="2021" name="J. Hered.">
        <title>A chromosome-level genome assembly of the parasitoid wasp, Cotesia glomerata (Hymenoptera: Braconidae).</title>
        <authorList>
            <person name="Pinto B.J."/>
            <person name="Weis J.J."/>
            <person name="Gamble T."/>
            <person name="Ode P.J."/>
            <person name="Paul R."/>
            <person name="Zaspel J.M."/>
        </authorList>
    </citation>
    <scope>NUCLEOTIDE SEQUENCE [LARGE SCALE GENOMIC DNA]</scope>
    <source>
        <strain evidence="1">CgM1</strain>
    </source>
</reference>
<evidence type="ECO:0000313" key="1">
    <source>
        <dbReference type="EMBL" id="KAH0569018.1"/>
    </source>
</evidence>
<evidence type="ECO:0000313" key="2">
    <source>
        <dbReference type="Proteomes" id="UP000826195"/>
    </source>
</evidence>
<gene>
    <name evidence="1" type="ORF">KQX54_021724</name>
</gene>
<organism evidence="1 2">
    <name type="scientific">Cotesia glomerata</name>
    <name type="common">Lepidopteran parasitic wasp</name>
    <name type="synonym">Apanteles glomeratus</name>
    <dbReference type="NCBI Taxonomy" id="32391"/>
    <lineage>
        <taxon>Eukaryota</taxon>
        <taxon>Metazoa</taxon>
        <taxon>Ecdysozoa</taxon>
        <taxon>Arthropoda</taxon>
        <taxon>Hexapoda</taxon>
        <taxon>Insecta</taxon>
        <taxon>Pterygota</taxon>
        <taxon>Neoptera</taxon>
        <taxon>Endopterygota</taxon>
        <taxon>Hymenoptera</taxon>
        <taxon>Apocrita</taxon>
        <taxon>Ichneumonoidea</taxon>
        <taxon>Braconidae</taxon>
        <taxon>Microgastrinae</taxon>
        <taxon>Cotesia</taxon>
    </lineage>
</organism>
<comment type="caution">
    <text evidence="1">The sequence shown here is derived from an EMBL/GenBank/DDBJ whole genome shotgun (WGS) entry which is preliminary data.</text>
</comment>